<feature type="transmembrane region" description="Helical" evidence="1">
    <location>
        <begin position="216"/>
        <end position="241"/>
    </location>
</feature>
<keyword evidence="1" id="KW-0472">Membrane</keyword>
<dbReference type="InterPro" id="IPR025291">
    <property type="entry name" value="DUF4153"/>
</dbReference>
<dbReference type="Pfam" id="PF13687">
    <property type="entry name" value="DUF4153"/>
    <property type="match status" value="1"/>
</dbReference>
<feature type="transmembrane region" description="Helical" evidence="1">
    <location>
        <begin position="169"/>
        <end position="195"/>
    </location>
</feature>
<feature type="transmembrane region" description="Helical" evidence="1">
    <location>
        <begin position="402"/>
        <end position="420"/>
    </location>
</feature>
<gene>
    <name evidence="2" type="ORF">ABNN70_13585</name>
</gene>
<keyword evidence="1" id="KW-1133">Transmembrane helix</keyword>
<keyword evidence="1" id="KW-0812">Transmembrane</keyword>
<evidence type="ECO:0000256" key="1">
    <source>
        <dbReference type="SAM" id="Phobius"/>
    </source>
</evidence>
<evidence type="ECO:0000313" key="2">
    <source>
        <dbReference type="EMBL" id="XCJ16663.1"/>
    </source>
</evidence>
<dbReference type="AlphaFoldDB" id="A0AAU8IEM6"/>
<feature type="transmembrane region" description="Helical" evidence="1">
    <location>
        <begin position="261"/>
        <end position="286"/>
    </location>
</feature>
<feature type="transmembrane region" description="Helical" evidence="1">
    <location>
        <begin position="75"/>
        <end position="93"/>
    </location>
</feature>
<proteinExistence type="predicted"/>
<dbReference type="EMBL" id="CP159510">
    <property type="protein sequence ID" value="XCJ16663.1"/>
    <property type="molecule type" value="Genomic_DNA"/>
</dbReference>
<name>A0AAU8IEM6_9BACL</name>
<feature type="transmembrane region" description="Helical" evidence="1">
    <location>
        <begin position="375"/>
        <end position="396"/>
    </location>
</feature>
<feature type="transmembrane region" description="Helical" evidence="1">
    <location>
        <begin position="342"/>
        <end position="363"/>
    </location>
</feature>
<feature type="transmembrane region" description="Helical" evidence="1">
    <location>
        <begin position="23"/>
        <end position="42"/>
    </location>
</feature>
<reference evidence="2" key="1">
    <citation type="submission" date="2024-06" db="EMBL/GenBank/DDBJ databases">
        <authorList>
            <person name="Fan A."/>
            <person name="Zhang F.Y."/>
            <person name="Zhang L."/>
        </authorList>
    </citation>
    <scope>NUCLEOTIDE SEQUENCE</scope>
    <source>
        <strain evidence="2">Y61</strain>
    </source>
</reference>
<feature type="transmembrane region" description="Helical" evidence="1">
    <location>
        <begin position="138"/>
        <end position="157"/>
    </location>
</feature>
<dbReference type="RefSeq" id="WP_353948094.1">
    <property type="nucleotide sequence ID" value="NZ_CP159510.1"/>
</dbReference>
<feature type="transmembrane region" description="Helical" evidence="1">
    <location>
        <begin position="48"/>
        <end position="66"/>
    </location>
</feature>
<sequence length="522" mass="59965">MNPLKTQKTDGDMQPAALHQKRCWILIVSAALIGILANVLFFDKNPGLSYPIFVIAFYGAFFLNAGKAMRIRPDFGWLLLIPVSLLSLTWLIFSNPLFHALNFIAIPILIVIQTTLISGRASEQWSSFFFIRDVLYGFFYRPFAYIALPFRIIAGFIRSRSGLKKNSTFLKVILGVIATVPLLVIIVSLLASADIEFERLVNRLPGFFFHLNFNDWLPQFLFAAGVAILTFSYLWSLIIPSGADRSPKKRQTVTDSGLDPVISVTMLSMINMIYLLFTWIQFSYLFSGFSFSLPDHFTYAEYARRGFFELILVTLINFTILIILIYFTRKSSTGMNLVLKSFQSLLVLCTGIMLLSAFIRMYLYEMMYGFTYLRILTHAFMIFLFVLLILTLVRIWRENINLWKGLILSSVTAFVLINYLNIDALIANYNIDRYQMTGKIDTVYLGTLSDDAVPELVRLLGAKDERVSARMENELLERKKRLDADLPWQSFNLSKERARKILSGYHLTFHPGYESHVEYQEP</sequence>
<protein>
    <submittedName>
        <fullName evidence="2">DUF4173 domain-containing protein</fullName>
    </submittedName>
</protein>
<feature type="transmembrane region" description="Helical" evidence="1">
    <location>
        <begin position="307"/>
        <end position="327"/>
    </location>
</feature>
<organism evidence="2">
    <name type="scientific">Sporolactobacillus sp. Y61</name>
    <dbReference type="NCBI Taxonomy" id="3160863"/>
    <lineage>
        <taxon>Bacteria</taxon>
        <taxon>Bacillati</taxon>
        <taxon>Bacillota</taxon>
        <taxon>Bacilli</taxon>
        <taxon>Bacillales</taxon>
        <taxon>Sporolactobacillaceae</taxon>
        <taxon>Sporolactobacillus</taxon>
    </lineage>
</organism>
<accession>A0AAU8IEM6</accession>